<name>A0ABT3GL59_9BACT</name>
<accession>A0ABT3GL59</accession>
<dbReference type="Proteomes" id="UP001320876">
    <property type="component" value="Unassembled WGS sequence"/>
</dbReference>
<proteinExistence type="predicted"/>
<sequence length="42" mass="4514">MQAESIALAAEERELVSGSIENSGDLVSFFDGRAGKCELRKV</sequence>
<reference evidence="1 2" key="1">
    <citation type="submission" date="2022-10" db="EMBL/GenBank/DDBJ databases">
        <title>Luteolibacter arcticus strain CCTCC AB 2014275, whole genome shotgun sequencing project.</title>
        <authorList>
            <person name="Zhao G."/>
            <person name="Shen L."/>
        </authorList>
    </citation>
    <scope>NUCLEOTIDE SEQUENCE [LARGE SCALE GENOMIC DNA]</scope>
    <source>
        <strain evidence="1 2">CCTCC AB 2014275</strain>
    </source>
</reference>
<organism evidence="1 2">
    <name type="scientific">Luteolibacter arcticus</name>
    <dbReference type="NCBI Taxonomy" id="1581411"/>
    <lineage>
        <taxon>Bacteria</taxon>
        <taxon>Pseudomonadati</taxon>
        <taxon>Verrucomicrobiota</taxon>
        <taxon>Verrucomicrobiia</taxon>
        <taxon>Verrucomicrobiales</taxon>
        <taxon>Verrucomicrobiaceae</taxon>
        <taxon>Luteolibacter</taxon>
    </lineage>
</organism>
<comment type="caution">
    <text evidence="1">The sequence shown here is derived from an EMBL/GenBank/DDBJ whole genome shotgun (WGS) entry which is preliminary data.</text>
</comment>
<keyword evidence="2" id="KW-1185">Reference proteome</keyword>
<gene>
    <name evidence="1" type="ORF">OKA05_16940</name>
</gene>
<dbReference type="EMBL" id="JAPDDT010000007">
    <property type="protein sequence ID" value="MCW1924255.1"/>
    <property type="molecule type" value="Genomic_DNA"/>
</dbReference>
<protein>
    <submittedName>
        <fullName evidence="1">Uncharacterized protein</fullName>
    </submittedName>
</protein>
<evidence type="ECO:0000313" key="1">
    <source>
        <dbReference type="EMBL" id="MCW1924255.1"/>
    </source>
</evidence>
<evidence type="ECO:0000313" key="2">
    <source>
        <dbReference type="Proteomes" id="UP001320876"/>
    </source>
</evidence>